<evidence type="ECO:0000313" key="2">
    <source>
        <dbReference type="Proteomes" id="UP000823046"/>
    </source>
</evidence>
<evidence type="ECO:0000313" key="1">
    <source>
        <dbReference type="EMBL" id="KAF8819381.1"/>
    </source>
</evidence>
<keyword evidence="2" id="KW-1185">Reference proteome</keyword>
<name>A0ABQ7J5W7_9APIC</name>
<accession>A0ABQ7J5W7</accession>
<sequence length="242" mass="27342">MLGKGSSGKSALGLYHRVVRLPPEDDVSGKPISIAVEIEDTYSSLTRKEGLDISQYFNMRIIPTTLRLPGTNDSIPFSYSKIPLSSYGSTIAPRPIAPRRMGYMFVFDANEKSSFEEAINLYQLLEEYLDERQEKIRPISFLVANKIVVCDKLTFQIGEGSAPFIVADVNPNSSVFQSIITEAELFAQKKFIRLWKVSATQQERTRALFRDMIYLILAHTSLWLIDIEEESSEEEAGWCNVA</sequence>
<protein>
    <submittedName>
        <fullName evidence="1">Ras family protein</fullName>
    </submittedName>
</protein>
<proteinExistence type="predicted"/>
<dbReference type="Proteomes" id="UP000823046">
    <property type="component" value="Unassembled WGS sequence"/>
</dbReference>
<dbReference type="InterPro" id="IPR027417">
    <property type="entry name" value="P-loop_NTPase"/>
</dbReference>
<dbReference type="SUPFAM" id="SSF52540">
    <property type="entry name" value="P-loop containing nucleoside triphosphate hydrolases"/>
    <property type="match status" value="1"/>
</dbReference>
<dbReference type="EMBL" id="JADAQX010000786">
    <property type="protein sequence ID" value="KAF8819381.1"/>
    <property type="molecule type" value="Genomic_DNA"/>
</dbReference>
<reference evidence="1 2" key="1">
    <citation type="journal article" date="2020" name="bioRxiv">
        <title>Metabolic contributions of an alphaproteobacterial endosymbiont in the apicomplexan Cardiosporidium cionae.</title>
        <authorList>
            <person name="Hunter E.S."/>
            <person name="Paight C.J."/>
            <person name="Lane C.E."/>
        </authorList>
    </citation>
    <scope>NUCLEOTIDE SEQUENCE [LARGE SCALE GENOMIC DNA]</scope>
    <source>
        <strain evidence="1">ESH_2018</strain>
    </source>
</reference>
<dbReference type="Gene3D" id="3.40.50.300">
    <property type="entry name" value="P-loop containing nucleotide triphosphate hydrolases"/>
    <property type="match status" value="1"/>
</dbReference>
<gene>
    <name evidence="1" type="ORF">IE077_001092</name>
</gene>
<organism evidence="1 2">
    <name type="scientific">Cardiosporidium cionae</name>
    <dbReference type="NCBI Taxonomy" id="476202"/>
    <lineage>
        <taxon>Eukaryota</taxon>
        <taxon>Sar</taxon>
        <taxon>Alveolata</taxon>
        <taxon>Apicomplexa</taxon>
        <taxon>Aconoidasida</taxon>
        <taxon>Nephromycida</taxon>
        <taxon>Cardiosporidium</taxon>
    </lineage>
</organism>
<comment type="caution">
    <text evidence="1">The sequence shown here is derived from an EMBL/GenBank/DDBJ whole genome shotgun (WGS) entry which is preliminary data.</text>
</comment>